<keyword evidence="2" id="KW-1185">Reference proteome</keyword>
<protein>
    <submittedName>
        <fullName evidence="1">Uncharacterized protein</fullName>
    </submittedName>
</protein>
<evidence type="ECO:0000313" key="2">
    <source>
        <dbReference type="Proteomes" id="UP001187192"/>
    </source>
</evidence>
<comment type="caution">
    <text evidence="1">The sequence shown here is derived from an EMBL/GenBank/DDBJ whole genome shotgun (WGS) entry which is preliminary data.</text>
</comment>
<name>A0AA88DQ75_FICCA</name>
<reference evidence="1" key="1">
    <citation type="submission" date="2023-07" db="EMBL/GenBank/DDBJ databases">
        <title>draft genome sequence of fig (Ficus carica).</title>
        <authorList>
            <person name="Takahashi T."/>
            <person name="Nishimura K."/>
        </authorList>
    </citation>
    <scope>NUCLEOTIDE SEQUENCE</scope>
</reference>
<proteinExistence type="predicted"/>
<dbReference type="EMBL" id="BTGU01000088">
    <property type="protein sequence ID" value="GMN59486.1"/>
    <property type="molecule type" value="Genomic_DNA"/>
</dbReference>
<dbReference type="Proteomes" id="UP001187192">
    <property type="component" value="Unassembled WGS sequence"/>
</dbReference>
<organism evidence="1 2">
    <name type="scientific">Ficus carica</name>
    <name type="common">Common fig</name>
    <dbReference type="NCBI Taxonomy" id="3494"/>
    <lineage>
        <taxon>Eukaryota</taxon>
        <taxon>Viridiplantae</taxon>
        <taxon>Streptophyta</taxon>
        <taxon>Embryophyta</taxon>
        <taxon>Tracheophyta</taxon>
        <taxon>Spermatophyta</taxon>
        <taxon>Magnoliopsida</taxon>
        <taxon>eudicotyledons</taxon>
        <taxon>Gunneridae</taxon>
        <taxon>Pentapetalae</taxon>
        <taxon>rosids</taxon>
        <taxon>fabids</taxon>
        <taxon>Rosales</taxon>
        <taxon>Moraceae</taxon>
        <taxon>Ficeae</taxon>
        <taxon>Ficus</taxon>
    </lineage>
</organism>
<accession>A0AA88DQ75</accession>
<evidence type="ECO:0000313" key="1">
    <source>
        <dbReference type="EMBL" id="GMN59486.1"/>
    </source>
</evidence>
<dbReference type="AlphaFoldDB" id="A0AA88DQ75"/>
<gene>
    <name evidence="1" type="ORF">TIFTF001_028578</name>
</gene>
<sequence length="35" mass="3779">MGGLVVDAGKPQIVGTVVKEEDGAKKEEEKMYQQS</sequence>